<proteinExistence type="inferred from homology"/>
<evidence type="ECO:0000256" key="7">
    <source>
        <dbReference type="ARBA" id="ARBA00023316"/>
    </source>
</evidence>
<dbReference type="Pfam" id="PF01510">
    <property type="entry name" value="Amidase_2"/>
    <property type="match status" value="1"/>
</dbReference>
<dbReference type="InterPro" id="IPR002502">
    <property type="entry name" value="Amidase_domain"/>
</dbReference>
<name>A0A3D9HZJ6_9BACL</name>
<dbReference type="SMART" id="SM00644">
    <property type="entry name" value="Ami_2"/>
    <property type="match status" value="1"/>
</dbReference>
<dbReference type="Gene3D" id="3.40.80.10">
    <property type="entry name" value="Peptidoglycan recognition protein-like"/>
    <property type="match status" value="1"/>
</dbReference>
<dbReference type="GO" id="GO:0030420">
    <property type="term" value="P:establishment of competence for transformation"/>
    <property type="evidence" value="ECO:0007669"/>
    <property type="project" value="UniProtKB-KW"/>
</dbReference>
<evidence type="ECO:0000256" key="1">
    <source>
        <dbReference type="ARBA" id="ARBA00001561"/>
    </source>
</evidence>
<evidence type="ECO:0000256" key="2">
    <source>
        <dbReference type="ARBA" id="ARBA00007553"/>
    </source>
</evidence>
<keyword evidence="4" id="KW-0378">Hydrolase</keyword>
<dbReference type="GO" id="GO:0008745">
    <property type="term" value="F:N-acetylmuramoyl-L-alanine amidase activity"/>
    <property type="evidence" value="ECO:0007669"/>
    <property type="project" value="UniProtKB-EC"/>
</dbReference>
<dbReference type="GO" id="GO:0071555">
    <property type="term" value="P:cell wall organization"/>
    <property type="evidence" value="ECO:0007669"/>
    <property type="project" value="UniProtKB-KW"/>
</dbReference>
<comment type="catalytic activity">
    <reaction evidence="1">
        <text>Hydrolyzes the link between N-acetylmuramoyl residues and L-amino acid residues in certain cell-wall glycopeptides.</text>
        <dbReference type="EC" id="3.5.1.28"/>
    </reaction>
</comment>
<evidence type="ECO:0000259" key="8">
    <source>
        <dbReference type="SMART" id="SM00644"/>
    </source>
</evidence>
<dbReference type="PANTHER" id="PTHR30417">
    <property type="entry name" value="N-ACETYLMURAMOYL-L-ALANINE AMIDASE AMID"/>
    <property type="match status" value="1"/>
</dbReference>
<keyword evidence="6" id="KW-0178">Competence</keyword>
<keyword evidence="5" id="KW-0749">Sporulation</keyword>
<evidence type="ECO:0000313" key="9">
    <source>
        <dbReference type="EMBL" id="RED54809.1"/>
    </source>
</evidence>
<evidence type="ECO:0000256" key="3">
    <source>
        <dbReference type="ARBA" id="ARBA00011901"/>
    </source>
</evidence>
<feature type="domain" description="N-acetylmuramoyl-L-alanine amidase" evidence="8">
    <location>
        <begin position="15"/>
        <end position="156"/>
    </location>
</feature>
<evidence type="ECO:0000313" key="10">
    <source>
        <dbReference type="Proteomes" id="UP000256869"/>
    </source>
</evidence>
<dbReference type="RefSeq" id="WP_115995167.1">
    <property type="nucleotide sequence ID" value="NZ_QRDY01000021.1"/>
</dbReference>
<dbReference type="InterPro" id="IPR036505">
    <property type="entry name" value="Amidase/PGRP_sf"/>
</dbReference>
<evidence type="ECO:0000256" key="4">
    <source>
        <dbReference type="ARBA" id="ARBA00022801"/>
    </source>
</evidence>
<keyword evidence="10" id="KW-1185">Reference proteome</keyword>
<dbReference type="EC" id="3.5.1.28" evidence="3"/>
<dbReference type="GO" id="GO:0009254">
    <property type="term" value="P:peptidoglycan turnover"/>
    <property type="evidence" value="ECO:0007669"/>
    <property type="project" value="TreeGrafter"/>
</dbReference>
<comment type="similarity">
    <text evidence="2">Belongs to the N-acetylmuramoyl-L-alanine amidase 2 family.</text>
</comment>
<dbReference type="InterPro" id="IPR051206">
    <property type="entry name" value="NAMLAA_amidase_2"/>
</dbReference>
<dbReference type="Proteomes" id="UP000256869">
    <property type="component" value="Unassembled WGS sequence"/>
</dbReference>
<evidence type="ECO:0000256" key="5">
    <source>
        <dbReference type="ARBA" id="ARBA00022969"/>
    </source>
</evidence>
<protein>
    <recommendedName>
        <fullName evidence="3">N-acetylmuramoyl-L-alanine amidase</fullName>
        <ecNumber evidence="3">3.5.1.28</ecNumber>
    </recommendedName>
</protein>
<comment type="caution">
    <text evidence="9">The sequence shown here is derived from an EMBL/GenBank/DDBJ whole genome shotgun (WGS) entry which is preliminary data.</text>
</comment>
<keyword evidence="7" id="KW-0961">Cell wall biogenesis/degradation</keyword>
<gene>
    <name evidence="9" type="ORF">DFP95_12165</name>
</gene>
<organism evidence="9 10">
    <name type="scientific">Cohnella lupini</name>
    <dbReference type="NCBI Taxonomy" id="1294267"/>
    <lineage>
        <taxon>Bacteria</taxon>
        <taxon>Bacillati</taxon>
        <taxon>Bacillota</taxon>
        <taxon>Bacilli</taxon>
        <taxon>Bacillales</taxon>
        <taxon>Paenibacillaceae</taxon>
        <taxon>Cohnella</taxon>
    </lineage>
</organism>
<evidence type="ECO:0000256" key="6">
    <source>
        <dbReference type="ARBA" id="ARBA00023287"/>
    </source>
</evidence>
<dbReference type="PANTHER" id="PTHR30417:SF11">
    <property type="entry name" value="N-ACETYLMURAMOYL-L-ALANINE AMIDASE XLYA"/>
    <property type="match status" value="1"/>
</dbReference>
<accession>A0A3D9HZJ6</accession>
<dbReference type="EMBL" id="QRDY01000021">
    <property type="protein sequence ID" value="RED54809.1"/>
    <property type="molecule type" value="Genomic_DNA"/>
</dbReference>
<dbReference type="GO" id="GO:0030435">
    <property type="term" value="P:sporulation resulting in formation of a cellular spore"/>
    <property type="evidence" value="ECO:0007669"/>
    <property type="project" value="UniProtKB-KW"/>
</dbReference>
<dbReference type="GO" id="GO:0009253">
    <property type="term" value="P:peptidoglycan catabolic process"/>
    <property type="evidence" value="ECO:0007669"/>
    <property type="project" value="InterPro"/>
</dbReference>
<reference evidence="9 10" key="1">
    <citation type="submission" date="2018-07" db="EMBL/GenBank/DDBJ databases">
        <title>Genomic Encyclopedia of Type Strains, Phase III (KMG-III): the genomes of soil and plant-associated and newly described type strains.</title>
        <authorList>
            <person name="Whitman W."/>
        </authorList>
    </citation>
    <scope>NUCLEOTIDE SEQUENCE [LARGE SCALE GENOMIC DNA]</scope>
    <source>
        <strain evidence="9 10">CECT 8236</strain>
    </source>
</reference>
<dbReference type="AlphaFoldDB" id="A0A3D9HZJ6"/>
<dbReference type="CDD" id="cd06583">
    <property type="entry name" value="PGRP"/>
    <property type="match status" value="1"/>
</dbReference>
<dbReference type="SUPFAM" id="SSF55846">
    <property type="entry name" value="N-acetylmuramoyl-L-alanine amidase-like"/>
    <property type="match status" value="1"/>
</dbReference>
<sequence>MLEYRIDHIPISTPHRRRQGVRAEKATITIHNTGNEDSSAENERAWLTNPSNDREASWNIVVDEYRAIEAISPDEKALHAGDNTGNVTSIGVEICESGDYEKTLENAVQLVAKMLKERKWGVDRLRRHWDWSGKICPRLMYDGGTWAGWIAFKNRVAAQLVAPEEEPMTGSERNEFEKLQRKVEEQSSAIGTLVMRIMAIEENVPAPKWFVTEFGVKVIGVIKEPTGTVDFWRSLAVSLRVHGFKK</sequence>
<dbReference type="OrthoDB" id="9794294at2"/>